<feature type="compositionally biased region" description="Polar residues" evidence="4">
    <location>
        <begin position="1"/>
        <end position="12"/>
    </location>
</feature>
<dbReference type="CDD" id="cd03354">
    <property type="entry name" value="LbH_SAT"/>
    <property type="match status" value="1"/>
</dbReference>
<feature type="region of interest" description="Disordered" evidence="4">
    <location>
        <begin position="1"/>
        <end position="21"/>
    </location>
</feature>
<comment type="caution">
    <text evidence="5">The sequence shown here is derived from an EMBL/GenBank/DDBJ whole genome shotgun (WGS) entry which is preliminary data.</text>
</comment>
<dbReference type="GO" id="GO:0008652">
    <property type="term" value="P:amino acid biosynthetic process"/>
    <property type="evidence" value="ECO:0007669"/>
    <property type="project" value="UniProtKB-KW"/>
</dbReference>
<evidence type="ECO:0000313" key="5">
    <source>
        <dbReference type="EMBL" id="RBP41423.1"/>
    </source>
</evidence>
<dbReference type="Gene3D" id="2.160.10.10">
    <property type="entry name" value="Hexapeptide repeat proteins"/>
    <property type="match status" value="1"/>
</dbReference>
<dbReference type="InterPro" id="IPR042122">
    <property type="entry name" value="Ser_AcTrfase_N_sf"/>
</dbReference>
<dbReference type="PANTHER" id="PTHR42811">
    <property type="entry name" value="SERINE ACETYLTRANSFERASE"/>
    <property type="match status" value="1"/>
</dbReference>
<dbReference type="InterPro" id="IPR045304">
    <property type="entry name" value="LbH_SAT"/>
</dbReference>
<organism evidence="5 6">
    <name type="scientific">Roseimicrobium gellanilyticum</name>
    <dbReference type="NCBI Taxonomy" id="748857"/>
    <lineage>
        <taxon>Bacteria</taxon>
        <taxon>Pseudomonadati</taxon>
        <taxon>Verrucomicrobiota</taxon>
        <taxon>Verrucomicrobiia</taxon>
        <taxon>Verrucomicrobiales</taxon>
        <taxon>Verrucomicrobiaceae</taxon>
        <taxon>Roseimicrobium</taxon>
    </lineage>
</organism>
<dbReference type="InterPro" id="IPR011004">
    <property type="entry name" value="Trimer_LpxA-like_sf"/>
</dbReference>
<dbReference type="Proteomes" id="UP000253426">
    <property type="component" value="Unassembled WGS sequence"/>
</dbReference>
<proteinExistence type="predicted"/>
<reference evidence="5 6" key="1">
    <citation type="submission" date="2018-06" db="EMBL/GenBank/DDBJ databases">
        <title>Genomic Encyclopedia of Type Strains, Phase IV (KMG-IV): sequencing the most valuable type-strain genomes for metagenomic binning, comparative biology and taxonomic classification.</title>
        <authorList>
            <person name="Goeker M."/>
        </authorList>
    </citation>
    <scope>NUCLEOTIDE SEQUENCE [LARGE SCALE GENOMIC DNA]</scope>
    <source>
        <strain evidence="5 6">DSM 25532</strain>
    </source>
</reference>
<keyword evidence="1" id="KW-0028">Amino-acid biosynthesis</keyword>
<keyword evidence="6" id="KW-1185">Reference proteome</keyword>
<dbReference type="Gene3D" id="1.10.3130.10">
    <property type="entry name" value="serine acetyltransferase, domain 1"/>
    <property type="match status" value="1"/>
</dbReference>
<dbReference type="AlphaFoldDB" id="A0A366HFS5"/>
<evidence type="ECO:0000256" key="3">
    <source>
        <dbReference type="ARBA" id="ARBA00023315"/>
    </source>
</evidence>
<evidence type="ECO:0000313" key="6">
    <source>
        <dbReference type="Proteomes" id="UP000253426"/>
    </source>
</evidence>
<dbReference type="EMBL" id="QNRR01000007">
    <property type="protein sequence ID" value="RBP41423.1"/>
    <property type="molecule type" value="Genomic_DNA"/>
</dbReference>
<dbReference type="GO" id="GO:0016746">
    <property type="term" value="F:acyltransferase activity"/>
    <property type="evidence" value="ECO:0007669"/>
    <property type="project" value="UniProtKB-KW"/>
</dbReference>
<evidence type="ECO:0000256" key="1">
    <source>
        <dbReference type="ARBA" id="ARBA00022605"/>
    </source>
</evidence>
<name>A0A366HFS5_9BACT</name>
<keyword evidence="3" id="KW-0012">Acyltransferase</keyword>
<evidence type="ECO:0000256" key="4">
    <source>
        <dbReference type="SAM" id="MobiDB-lite"/>
    </source>
</evidence>
<protein>
    <submittedName>
        <fullName evidence="5">Serine O-acetyltransferase</fullName>
    </submittedName>
</protein>
<gene>
    <name evidence="5" type="ORF">DES53_107255</name>
</gene>
<keyword evidence="2 5" id="KW-0808">Transferase</keyword>
<evidence type="ECO:0000256" key="2">
    <source>
        <dbReference type="ARBA" id="ARBA00022679"/>
    </source>
</evidence>
<accession>A0A366HFS5</accession>
<sequence>MHASTLVSASPKQTERISGRSLEEDVAAPWEALPYGQYVPALLDSYENVGGLNNSDSHNMPSKGAVGQICEELLQILFPGFHDEDALHHGLLVEVTSQRFSRVMLRLEDQVRKAVRIGDPKKPTGKTPPILRKFCQTLPGVRELLLTDVECAYDGDPSAVSREEIILSYPCIEAIAIQRCAHLLHKAGAPVIPRMMTEWAHSRTGIDIHPGASIGTHFFIDHGTGVVIGETCRIGNNVKIYHGVTLGARSIAKTETGQAIKGQKRHPNVEDSVTIYPNSTILGGETVLGANSTIGANVFLMHSVPPNSLVIYEEKNLTILDKTQKRVKAAPEFSI</sequence>
<dbReference type="SUPFAM" id="SSF51161">
    <property type="entry name" value="Trimeric LpxA-like enzymes"/>
    <property type="match status" value="1"/>
</dbReference>